<proteinExistence type="inferred from homology"/>
<dbReference type="Proteomes" id="UP000255460">
    <property type="component" value="Unassembled WGS sequence"/>
</dbReference>
<evidence type="ECO:0000313" key="2">
    <source>
        <dbReference type="EMBL" id="STE88433.1"/>
    </source>
</evidence>
<dbReference type="Pfam" id="PF00577">
    <property type="entry name" value="Usher"/>
    <property type="match status" value="1"/>
</dbReference>
<keyword evidence="1" id="KW-0472">Membrane</keyword>
<keyword evidence="1" id="KW-0812">Transmembrane</keyword>
<dbReference type="AlphaFoldDB" id="A0A376L0L8"/>
<keyword evidence="1" id="KW-0813">Transport</keyword>
<dbReference type="SUPFAM" id="SSF141729">
    <property type="entry name" value="FimD N-terminal domain-like"/>
    <property type="match status" value="1"/>
</dbReference>
<protein>
    <submittedName>
        <fullName evidence="2">Outer membrane usher protein</fullName>
    </submittedName>
</protein>
<dbReference type="PROSITE" id="PS01151">
    <property type="entry name" value="FIMBRIAL_USHER"/>
    <property type="match status" value="1"/>
</dbReference>
<dbReference type="GO" id="GO:0009279">
    <property type="term" value="C:cell outer membrane"/>
    <property type="evidence" value="ECO:0007669"/>
    <property type="project" value="UniProtKB-SubCell"/>
</dbReference>
<name>A0A376L0L8_ECOLX</name>
<dbReference type="Gene3D" id="2.60.40.3110">
    <property type="match status" value="1"/>
</dbReference>
<keyword evidence="1" id="KW-1029">Fimbrium biogenesis</keyword>
<dbReference type="GO" id="GO:0009297">
    <property type="term" value="P:pilus assembly"/>
    <property type="evidence" value="ECO:0007669"/>
    <property type="project" value="InterPro"/>
</dbReference>
<dbReference type="InterPro" id="IPR037224">
    <property type="entry name" value="PapC_N_sf"/>
</dbReference>
<dbReference type="PANTHER" id="PTHR30451">
    <property type="entry name" value="OUTER MEMBRANE USHER PROTEIN"/>
    <property type="match status" value="1"/>
</dbReference>
<dbReference type="GO" id="GO:0015473">
    <property type="term" value="F:fimbrial usher porin activity"/>
    <property type="evidence" value="ECO:0007669"/>
    <property type="project" value="InterPro"/>
</dbReference>
<sequence length="236" mass="26256">MTEIIPQASVRYDVNEQRLDIDVPQAMGNEKITKTMLIHRYGKMALMRPCCHTTSTDIIVKLPGRRNDSIYAAFNGGMNLGAWRLRASGNYNWMTDSGSNYDFKNRYIQRDIASLRSQLILGESYTTGETFDSVSIRGIRLYSDSRMLPPTLASFAPIIHGVANTNAKVTITQGGYKIYETTVPPGAFVIDDLSPSGYGSDLIVTVEESDGSKADILATFFIGRSNVTPWRWTLGY</sequence>
<evidence type="ECO:0000313" key="3">
    <source>
        <dbReference type="Proteomes" id="UP000255460"/>
    </source>
</evidence>
<accession>A0A376L0L8</accession>
<evidence type="ECO:0000256" key="1">
    <source>
        <dbReference type="RuleBase" id="RU003884"/>
    </source>
</evidence>
<organism evidence="2 3">
    <name type="scientific">Escherichia coli</name>
    <dbReference type="NCBI Taxonomy" id="562"/>
    <lineage>
        <taxon>Bacteria</taxon>
        <taxon>Pseudomonadati</taxon>
        <taxon>Pseudomonadota</taxon>
        <taxon>Gammaproteobacteria</taxon>
        <taxon>Enterobacterales</taxon>
        <taxon>Enterobacteriaceae</taxon>
        <taxon>Escherichia</taxon>
    </lineage>
</organism>
<dbReference type="InterPro" id="IPR018030">
    <property type="entry name" value="Fimbrial_membr_usher_CS"/>
</dbReference>
<keyword evidence="1" id="KW-0998">Cell outer membrane</keyword>
<gene>
    <name evidence="2" type="primary">htrE_3</name>
    <name evidence="2" type="ORF">NCTC10418_06136</name>
</gene>
<dbReference type="InterPro" id="IPR000015">
    <property type="entry name" value="Fimb_usher"/>
</dbReference>
<dbReference type="PANTHER" id="PTHR30451:SF3">
    <property type="entry name" value="OUTER MEMBRANE USHER PROTEIN HTRE-RELATED"/>
    <property type="match status" value="1"/>
</dbReference>
<reference evidence="2 3" key="1">
    <citation type="submission" date="2018-06" db="EMBL/GenBank/DDBJ databases">
        <authorList>
            <consortium name="Pathogen Informatics"/>
            <person name="Doyle S."/>
        </authorList>
    </citation>
    <scope>NUCLEOTIDE SEQUENCE [LARGE SCALE GENOMIC DNA]</scope>
    <source>
        <strain evidence="2 3">NCTC10418</strain>
    </source>
</reference>
<comment type="subcellular location">
    <subcellularLocation>
        <location evidence="1">Cell outer membrane</location>
        <topology evidence="1">Multi-pass membrane protein</topology>
    </subcellularLocation>
</comment>
<dbReference type="EMBL" id="UFZQ01000001">
    <property type="protein sequence ID" value="STE88433.1"/>
    <property type="molecule type" value="Genomic_DNA"/>
</dbReference>
<comment type="similarity">
    <text evidence="1">Belongs to the fimbrial export usher family.</text>
</comment>